<evidence type="ECO:0000256" key="2">
    <source>
        <dbReference type="ARBA" id="ARBA00022475"/>
    </source>
</evidence>
<sequence length="314" mass="37003">MENRSTFTTFTLDGYFVMDQQKHFFFFIFLLLYATIVILNSLLIAVIYFERTLHNPMYIFVCNLSCNGIYGSTSLIPHLLFNLTIEEHKISLTNCFIQIYCLHTYNIIELTILALMSYDRYVAICYPLHYHYMMSTKKLQAFIFFVWSYPLVTFLIYESFTIRLNFCREIIDKTHCVNFELIKLSCTDITTHSLIGLGLMAVYMIPQVLIILFSYALILRVCIYSSKECQTKALQTCTPHLLTVLNYFVGVFFEIVQSRLNSRYLSYDFRNFMSLYFMIFPPLLNPVIYGMSGQVIKKHIRNFFFVKKVAALRN</sequence>
<keyword evidence="7 13" id="KW-0297">G-protein coupled receptor</keyword>
<reference evidence="16" key="1">
    <citation type="submission" date="2023-08" db="EMBL/GenBank/DDBJ databases">
        <title>Pelteobagrus vachellii genome.</title>
        <authorList>
            <person name="Liu H."/>
        </authorList>
    </citation>
    <scope>NUCLEOTIDE SEQUENCE</scope>
    <source>
        <strain evidence="16">PRFRI_2022a</strain>
        <tissue evidence="16">Muscle</tissue>
    </source>
</reference>
<feature type="transmembrane region" description="Helical" evidence="14">
    <location>
        <begin position="24"/>
        <end position="49"/>
    </location>
</feature>
<dbReference type="Pfam" id="PF13853">
    <property type="entry name" value="7tm_4"/>
    <property type="match status" value="1"/>
</dbReference>
<evidence type="ECO:0000256" key="9">
    <source>
        <dbReference type="ARBA" id="ARBA00023157"/>
    </source>
</evidence>
<proteinExistence type="inferred from homology"/>
<feature type="transmembrane region" description="Helical" evidence="14">
    <location>
        <begin position="272"/>
        <end position="291"/>
    </location>
</feature>
<evidence type="ECO:0000256" key="13">
    <source>
        <dbReference type="RuleBase" id="RU000688"/>
    </source>
</evidence>
<keyword evidence="3 14" id="KW-0716">Sensory transduction</keyword>
<comment type="similarity">
    <text evidence="13">Belongs to the G-protein coupled receptor 1 family.</text>
</comment>
<dbReference type="Proteomes" id="UP001187315">
    <property type="component" value="Unassembled WGS sequence"/>
</dbReference>
<evidence type="ECO:0000256" key="1">
    <source>
        <dbReference type="ARBA" id="ARBA00004651"/>
    </source>
</evidence>
<evidence type="ECO:0000256" key="11">
    <source>
        <dbReference type="ARBA" id="ARBA00023180"/>
    </source>
</evidence>
<evidence type="ECO:0000256" key="4">
    <source>
        <dbReference type="ARBA" id="ARBA00022692"/>
    </source>
</evidence>
<evidence type="ECO:0000256" key="5">
    <source>
        <dbReference type="ARBA" id="ARBA00022725"/>
    </source>
</evidence>
<organism evidence="16 17">
    <name type="scientific">Tachysurus vachellii</name>
    <name type="common">Darkbarbel catfish</name>
    <name type="synonym">Pelteobagrus vachellii</name>
    <dbReference type="NCBI Taxonomy" id="175792"/>
    <lineage>
        <taxon>Eukaryota</taxon>
        <taxon>Metazoa</taxon>
        <taxon>Chordata</taxon>
        <taxon>Craniata</taxon>
        <taxon>Vertebrata</taxon>
        <taxon>Euteleostomi</taxon>
        <taxon>Actinopterygii</taxon>
        <taxon>Neopterygii</taxon>
        <taxon>Teleostei</taxon>
        <taxon>Ostariophysi</taxon>
        <taxon>Siluriformes</taxon>
        <taxon>Bagridae</taxon>
        <taxon>Tachysurus</taxon>
    </lineage>
</organism>
<gene>
    <name evidence="16" type="ORF">Q7C36_018247</name>
</gene>
<evidence type="ECO:0000313" key="17">
    <source>
        <dbReference type="Proteomes" id="UP001187315"/>
    </source>
</evidence>
<evidence type="ECO:0000256" key="12">
    <source>
        <dbReference type="ARBA" id="ARBA00023224"/>
    </source>
</evidence>
<comment type="caution">
    <text evidence="16">The sequence shown here is derived from an EMBL/GenBank/DDBJ whole genome shotgun (WGS) entry which is preliminary data.</text>
</comment>
<accession>A0AA88S409</accession>
<evidence type="ECO:0000256" key="3">
    <source>
        <dbReference type="ARBA" id="ARBA00022606"/>
    </source>
</evidence>
<dbReference type="EMBL" id="JAVHJS010000019">
    <property type="protein sequence ID" value="KAK2827321.1"/>
    <property type="molecule type" value="Genomic_DNA"/>
</dbReference>
<keyword evidence="6 14" id="KW-1133">Transmembrane helix</keyword>
<feature type="domain" description="G-protein coupled receptors family 1 profile" evidence="15">
    <location>
        <begin position="39"/>
        <end position="289"/>
    </location>
</feature>
<keyword evidence="8 14" id="KW-0472">Membrane</keyword>
<feature type="transmembrane region" description="Helical" evidence="14">
    <location>
        <begin position="56"/>
        <end position="76"/>
    </location>
</feature>
<keyword evidence="11" id="KW-0325">Glycoprotein</keyword>
<dbReference type="PANTHER" id="PTHR26451">
    <property type="entry name" value="G_PROTEIN_RECEP_F1_2 DOMAIN-CONTAINING PROTEIN"/>
    <property type="match status" value="1"/>
</dbReference>
<dbReference type="GO" id="GO:0004930">
    <property type="term" value="F:G protein-coupled receptor activity"/>
    <property type="evidence" value="ECO:0007669"/>
    <property type="project" value="UniProtKB-KW"/>
</dbReference>
<dbReference type="FunFam" id="1.20.1070.10:FF:000024">
    <property type="entry name" value="Olfactory receptor"/>
    <property type="match status" value="1"/>
</dbReference>
<evidence type="ECO:0000313" key="16">
    <source>
        <dbReference type="EMBL" id="KAK2827321.1"/>
    </source>
</evidence>
<dbReference type="PANTHER" id="PTHR26451:SF885">
    <property type="entry name" value="OLFACTORY RECEPTOR"/>
    <property type="match status" value="1"/>
</dbReference>
<feature type="transmembrane region" description="Helical" evidence="14">
    <location>
        <begin position="96"/>
        <end position="118"/>
    </location>
</feature>
<dbReference type="PRINTS" id="PR00237">
    <property type="entry name" value="GPCRRHODOPSN"/>
</dbReference>
<dbReference type="PROSITE" id="PS50262">
    <property type="entry name" value="G_PROTEIN_RECEP_F1_2"/>
    <property type="match status" value="1"/>
</dbReference>
<feature type="transmembrane region" description="Helical" evidence="14">
    <location>
        <begin position="240"/>
        <end position="260"/>
    </location>
</feature>
<evidence type="ECO:0000259" key="15">
    <source>
        <dbReference type="PROSITE" id="PS50262"/>
    </source>
</evidence>
<keyword evidence="10 13" id="KW-0675">Receptor</keyword>
<dbReference type="PRINTS" id="PR00245">
    <property type="entry name" value="OLFACTORYR"/>
</dbReference>
<dbReference type="SUPFAM" id="SSF81321">
    <property type="entry name" value="Family A G protein-coupled receptor-like"/>
    <property type="match status" value="1"/>
</dbReference>
<dbReference type="InterPro" id="IPR052921">
    <property type="entry name" value="GPCR1_Superfamily_Member"/>
</dbReference>
<feature type="transmembrane region" description="Helical" evidence="14">
    <location>
        <begin position="194"/>
        <end position="219"/>
    </location>
</feature>
<protein>
    <recommendedName>
        <fullName evidence="14">Olfactory receptor</fullName>
    </recommendedName>
</protein>
<keyword evidence="17" id="KW-1185">Reference proteome</keyword>
<dbReference type="GO" id="GO:0005886">
    <property type="term" value="C:plasma membrane"/>
    <property type="evidence" value="ECO:0007669"/>
    <property type="project" value="UniProtKB-SubCell"/>
</dbReference>
<evidence type="ECO:0000256" key="6">
    <source>
        <dbReference type="ARBA" id="ARBA00022989"/>
    </source>
</evidence>
<dbReference type="InterPro" id="IPR017452">
    <property type="entry name" value="GPCR_Rhodpsn_7TM"/>
</dbReference>
<name>A0AA88S409_TACVA</name>
<evidence type="ECO:0000256" key="10">
    <source>
        <dbReference type="ARBA" id="ARBA00023170"/>
    </source>
</evidence>
<keyword evidence="4 13" id="KW-0812">Transmembrane</keyword>
<dbReference type="InterPro" id="IPR000276">
    <property type="entry name" value="GPCR_Rhodpsn"/>
</dbReference>
<dbReference type="GO" id="GO:0004984">
    <property type="term" value="F:olfactory receptor activity"/>
    <property type="evidence" value="ECO:0007669"/>
    <property type="project" value="InterPro"/>
</dbReference>
<comment type="subcellular location">
    <subcellularLocation>
        <location evidence="1 14">Cell membrane</location>
        <topology evidence="1 14">Multi-pass membrane protein</topology>
    </subcellularLocation>
</comment>
<keyword evidence="9" id="KW-1015">Disulfide bond</keyword>
<dbReference type="PROSITE" id="PS00237">
    <property type="entry name" value="G_PROTEIN_RECEP_F1_1"/>
    <property type="match status" value="1"/>
</dbReference>
<dbReference type="AlphaFoldDB" id="A0AA88S409"/>
<dbReference type="InterPro" id="IPR000725">
    <property type="entry name" value="Olfact_rcpt"/>
</dbReference>
<keyword evidence="12 13" id="KW-0807">Transducer</keyword>
<evidence type="ECO:0000256" key="14">
    <source>
        <dbReference type="RuleBase" id="RU363047"/>
    </source>
</evidence>
<evidence type="ECO:0000256" key="7">
    <source>
        <dbReference type="ARBA" id="ARBA00023040"/>
    </source>
</evidence>
<keyword evidence="2 14" id="KW-1003">Cell membrane</keyword>
<evidence type="ECO:0000256" key="8">
    <source>
        <dbReference type="ARBA" id="ARBA00023136"/>
    </source>
</evidence>
<keyword evidence="5 14" id="KW-0552">Olfaction</keyword>
<dbReference type="Gene3D" id="1.20.1070.10">
    <property type="entry name" value="Rhodopsin 7-helix transmembrane proteins"/>
    <property type="match status" value="1"/>
</dbReference>
<feature type="transmembrane region" description="Helical" evidence="14">
    <location>
        <begin position="139"/>
        <end position="157"/>
    </location>
</feature>
<dbReference type="GO" id="GO:0005549">
    <property type="term" value="F:odorant binding"/>
    <property type="evidence" value="ECO:0007669"/>
    <property type="project" value="TreeGrafter"/>
</dbReference>